<accession>A0A317V8T9</accession>
<dbReference type="GeneID" id="37069158"/>
<evidence type="ECO:0008006" key="5">
    <source>
        <dbReference type="Google" id="ProtNLM"/>
    </source>
</evidence>
<dbReference type="STRING" id="1448321.A0A317V8T9"/>
<name>A0A317V8T9_9EURO</name>
<organism evidence="3 4">
    <name type="scientific">Aspergillus heteromorphus CBS 117.55</name>
    <dbReference type="NCBI Taxonomy" id="1448321"/>
    <lineage>
        <taxon>Eukaryota</taxon>
        <taxon>Fungi</taxon>
        <taxon>Dikarya</taxon>
        <taxon>Ascomycota</taxon>
        <taxon>Pezizomycotina</taxon>
        <taxon>Eurotiomycetes</taxon>
        <taxon>Eurotiomycetidae</taxon>
        <taxon>Eurotiales</taxon>
        <taxon>Aspergillaceae</taxon>
        <taxon>Aspergillus</taxon>
        <taxon>Aspergillus subgen. Circumdati</taxon>
    </lineage>
</organism>
<dbReference type="PANTHER" id="PTHR46910:SF1">
    <property type="entry name" value="MISCELLANEOUS ZN(II)2CYS6 TRANSCRIPTION FACTOR (EUROFUNG)-RELATED"/>
    <property type="match status" value="1"/>
</dbReference>
<protein>
    <recommendedName>
        <fullName evidence="5">Transcription factor domain-containing protein</fullName>
    </recommendedName>
</protein>
<feature type="compositionally biased region" description="Polar residues" evidence="2">
    <location>
        <begin position="32"/>
        <end position="51"/>
    </location>
</feature>
<dbReference type="EMBL" id="MSFL01000036">
    <property type="protein sequence ID" value="PWY68480.1"/>
    <property type="molecule type" value="Genomic_DNA"/>
</dbReference>
<reference evidence="3 4" key="1">
    <citation type="submission" date="2016-12" db="EMBL/GenBank/DDBJ databases">
        <title>The genomes of Aspergillus section Nigri reveals drivers in fungal speciation.</title>
        <authorList>
            <consortium name="DOE Joint Genome Institute"/>
            <person name="Vesth T.C."/>
            <person name="Nybo J."/>
            <person name="Theobald S."/>
            <person name="Brandl J."/>
            <person name="Frisvad J.C."/>
            <person name="Nielsen K.F."/>
            <person name="Lyhne E.K."/>
            <person name="Kogle M.E."/>
            <person name="Kuo A."/>
            <person name="Riley R."/>
            <person name="Clum A."/>
            <person name="Nolan M."/>
            <person name="Lipzen A."/>
            <person name="Salamov A."/>
            <person name="Henrissat B."/>
            <person name="Wiebenga A."/>
            <person name="De Vries R.P."/>
            <person name="Grigoriev I.V."/>
            <person name="Mortensen U.H."/>
            <person name="Andersen M.R."/>
            <person name="Baker S.E."/>
        </authorList>
    </citation>
    <scope>NUCLEOTIDE SEQUENCE [LARGE SCALE GENOMIC DNA]</scope>
    <source>
        <strain evidence="3 4">CBS 117.55</strain>
    </source>
</reference>
<dbReference type="PANTHER" id="PTHR46910">
    <property type="entry name" value="TRANSCRIPTION FACTOR PDR1"/>
    <property type="match status" value="1"/>
</dbReference>
<dbReference type="RefSeq" id="XP_025395289.1">
    <property type="nucleotide sequence ID" value="XM_025546921.1"/>
</dbReference>
<dbReference type="VEuPathDB" id="FungiDB:BO70DRAFT_400397"/>
<comment type="caution">
    <text evidence="3">The sequence shown here is derived from an EMBL/GenBank/DDBJ whole genome shotgun (WGS) entry which is preliminary data.</text>
</comment>
<dbReference type="CDD" id="cd12148">
    <property type="entry name" value="fungal_TF_MHR"/>
    <property type="match status" value="1"/>
</dbReference>
<keyword evidence="4" id="KW-1185">Reference proteome</keyword>
<keyword evidence="1" id="KW-0539">Nucleus</keyword>
<evidence type="ECO:0000256" key="1">
    <source>
        <dbReference type="ARBA" id="ARBA00023242"/>
    </source>
</evidence>
<feature type="region of interest" description="Disordered" evidence="2">
    <location>
        <begin position="1"/>
        <end position="51"/>
    </location>
</feature>
<proteinExistence type="predicted"/>
<dbReference type="GO" id="GO:0003700">
    <property type="term" value="F:DNA-binding transcription factor activity"/>
    <property type="evidence" value="ECO:0007669"/>
    <property type="project" value="InterPro"/>
</dbReference>
<gene>
    <name evidence="3" type="ORF">BO70DRAFT_400397</name>
</gene>
<sequence>MTRKFRPLRGSAGYSEKARADYSAKSRKQTRKSSTTGSPASVMSPQSSDRTLLQTQPVVVSTLPLENAGFLGPTSYRSLLREGDSGTADPSFTAHTIEPRQLDLGLQAVAFLVSEAPLLGNLVKYTYDIGRTPIIPGVLMLPALDCLWEILGDYASVEEASRLRTVVHIFENSYHPIPVNDDMKADDISQLISGKNLRWETISIVLTISTLALMYMPSHVVLQVDSQKRTKDELLAQILEVTEKLSTISNALPAVNELLVCWKYYQMVLASQRFGDSRKHPGFIHQWRRLCFTGVYAMDKAIATTLGRPPLMNRYYCVLEPPLDLDYGIDPRQYESNLQLIDSNGWNTDIRWRPTTLFRLRFLLATVREEILELHLGVTGSDAVGRADGLLHRLRSIWEACPNQVKYSPDMWSGPHRCNDTLVLLSVYLDYLHSTFLLHRFTAQGMPGGKSQALCLVAKNILSTILFLPYGLPSAQLLSMELLHRSTSLSIPTTLPFPRAEVIRELTLFVSCLSWVSRPGNCNFGYCNQIKAKLTRTLDQILDPSFAAPSLYNHEVDAGRPVIEGFAEGLDSGLSLSTLLDSGIENQWNFGLDLFSGSVF</sequence>
<evidence type="ECO:0000256" key="2">
    <source>
        <dbReference type="SAM" id="MobiDB-lite"/>
    </source>
</evidence>
<evidence type="ECO:0000313" key="3">
    <source>
        <dbReference type="EMBL" id="PWY68480.1"/>
    </source>
</evidence>
<dbReference type="AlphaFoldDB" id="A0A317V8T9"/>
<dbReference type="OrthoDB" id="4898680at2759"/>
<dbReference type="Proteomes" id="UP000247233">
    <property type="component" value="Unassembled WGS sequence"/>
</dbReference>
<dbReference type="InterPro" id="IPR050987">
    <property type="entry name" value="AtrR-like"/>
</dbReference>
<evidence type="ECO:0000313" key="4">
    <source>
        <dbReference type="Proteomes" id="UP000247233"/>
    </source>
</evidence>